<protein>
    <submittedName>
        <fullName evidence="1">Uncharacterized protein</fullName>
    </submittedName>
</protein>
<organism evidence="1">
    <name type="scientific">viral metagenome</name>
    <dbReference type="NCBI Taxonomy" id="1070528"/>
    <lineage>
        <taxon>unclassified sequences</taxon>
        <taxon>metagenomes</taxon>
        <taxon>organismal metagenomes</taxon>
    </lineage>
</organism>
<evidence type="ECO:0000313" key="1">
    <source>
        <dbReference type="EMBL" id="QHS79149.1"/>
    </source>
</evidence>
<accession>A0A6C0AH98</accession>
<proteinExistence type="predicted"/>
<reference evidence="1" key="1">
    <citation type="journal article" date="2020" name="Nature">
        <title>Giant virus diversity and host interactions through global metagenomics.</title>
        <authorList>
            <person name="Schulz F."/>
            <person name="Roux S."/>
            <person name="Paez-Espino D."/>
            <person name="Jungbluth S."/>
            <person name="Walsh D.A."/>
            <person name="Denef V.J."/>
            <person name="McMahon K.D."/>
            <person name="Konstantinidis K.T."/>
            <person name="Eloe-Fadrosh E.A."/>
            <person name="Kyrpides N.C."/>
            <person name="Woyke T."/>
        </authorList>
    </citation>
    <scope>NUCLEOTIDE SEQUENCE</scope>
    <source>
        <strain evidence="1">GVMAG-S-1035118-87</strain>
    </source>
</reference>
<name>A0A6C0AH98_9ZZZZ</name>
<dbReference type="EMBL" id="MN740626">
    <property type="protein sequence ID" value="QHS79149.1"/>
    <property type="molecule type" value="Genomic_DNA"/>
</dbReference>
<sequence>MDEATMHYLVRGRVDYVKPKQSFDPAYKIRILEMTEQLMDHQWNGAIRDAFEVYVSECMTHFKRQEIKPVEIPVLECDKMLYKRLKLAEPKQKNIKQMYERTHS</sequence>
<dbReference type="AlphaFoldDB" id="A0A6C0AH98"/>